<dbReference type="Proteomes" id="UP001374803">
    <property type="component" value="Chromosome"/>
</dbReference>
<dbReference type="EMBL" id="CP089983">
    <property type="protein sequence ID" value="WXB07489.1"/>
    <property type="molecule type" value="Genomic_DNA"/>
</dbReference>
<proteinExistence type="predicted"/>
<organism evidence="1 2">
    <name type="scientific">Pendulispora rubella</name>
    <dbReference type="NCBI Taxonomy" id="2741070"/>
    <lineage>
        <taxon>Bacteria</taxon>
        <taxon>Pseudomonadati</taxon>
        <taxon>Myxococcota</taxon>
        <taxon>Myxococcia</taxon>
        <taxon>Myxococcales</taxon>
        <taxon>Sorangiineae</taxon>
        <taxon>Pendulisporaceae</taxon>
        <taxon>Pendulispora</taxon>
    </lineage>
</organism>
<sequence length="64" mass="7137">MRTYDTETGAYKGSLYAGPEVAQVAGAVDTHLGISAFVLPTKEHIIFREEMQLGKVLMYRYTPN</sequence>
<dbReference type="RefSeq" id="WP_394837150.1">
    <property type="nucleotide sequence ID" value="NZ_CP089929.1"/>
</dbReference>
<name>A0ABZ2L982_9BACT</name>
<evidence type="ECO:0000313" key="1">
    <source>
        <dbReference type="EMBL" id="WXB07489.1"/>
    </source>
</evidence>
<accession>A0ABZ2L982</accession>
<gene>
    <name evidence="1" type="ORF">LVJ94_09610</name>
</gene>
<reference evidence="1" key="1">
    <citation type="submission" date="2021-12" db="EMBL/GenBank/DDBJ databases">
        <title>Discovery of the Pendulisporaceae a myxobacterial family with distinct sporulation behavior and unique specialized metabolism.</title>
        <authorList>
            <person name="Garcia R."/>
            <person name="Popoff A."/>
            <person name="Bader C.D."/>
            <person name="Loehr J."/>
            <person name="Walesch S."/>
            <person name="Walt C."/>
            <person name="Boldt J."/>
            <person name="Bunk B."/>
            <person name="Haeckl F.J.F.P.J."/>
            <person name="Gunesch A.P."/>
            <person name="Birkelbach J."/>
            <person name="Nuebel U."/>
            <person name="Pietschmann T."/>
            <person name="Bach T."/>
            <person name="Mueller R."/>
        </authorList>
    </citation>
    <scope>NUCLEOTIDE SEQUENCE</scope>
    <source>
        <strain evidence="1">MSr11367</strain>
    </source>
</reference>
<protein>
    <submittedName>
        <fullName evidence="1">Uncharacterized protein</fullName>
    </submittedName>
</protein>
<keyword evidence="2" id="KW-1185">Reference proteome</keyword>
<evidence type="ECO:0000313" key="2">
    <source>
        <dbReference type="Proteomes" id="UP001374803"/>
    </source>
</evidence>